<proteinExistence type="inferred from homology"/>
<dbReference type="PANTHER" id="PTHR21716:SF53">
    <property type="entry name" value="PERMEASE PERM-RELATED"/>
    <property type="match status" value="1"/>
</dbReference>
<evidence type="ECO:0000256" key="3">
    <source>
        <dbReference type="ARBA" id="ARBA00022448"/>
    </source>
</evidence>
<keyword evidence="7 8" id="KW-0472">Membrane</keyword>
<sequence length="387" mass="44215">MKINWNSKYTTISIYSFFVICASIIFYLIASEINLFQIKVGEAISIFMPFIIGFTMAYLFNFILKFYEENLLHFKIFNNLKPKIKRLIGLVLTYTTVVLVIYSFLKFIFPQVLSSIMGLVNDIPYYVSKITVLVNDFNSKYEIQEEYYNFIVEKWTQYRESIIKFATDLIPILGNTVKNILSSIWNIVLGLIISIYLLTDKEKVMALSKKVTRALFSEVRANRLIELVNRGNNIFGKFLIGKILDSFIIGILTFVVVTMAKMPYTILISFIIGITNIIPFFGPFIGAIPSAIIILFISPVKAFWFLVIVLVIQQIDGNIIGPKILGDSLGISAFWILFSLLITGKLFGLLGMIIGVPLFVFIYSIIKEIVEDRLKKKGLPCETDKYI</sequence>
<accession>A0A1M4XZF4</accession>
<feature type="transmembrane region" description="Helical" evidence="8">
    <location>
        <begin position="291"/>
        <end position="312"/>
    </location>
</feature>
<evidence type="ECO:0000256" key="6">
    <source>
        <dbReference type="ARBA" id="ARBA00022989"/>
    </source>
</evidence>
<organism evidence="9 10">
    <name type="scientific">Tissierella praeacuta DSM 18095</name>
    <dbReference type="NCBI Taxonomy" id="1123404"/>
    <lineage>
        <taxon>Bacteria</taxon>
        <taxon>Bacillati</taxon>
        <taxon>Bacillota</taxon>
        <taxon>Tissierellia</taxon>
        <taxon>Tissierellales</taxon>
        <taxon>Tissierellaceae</taxon>
        <taxon>Tissierella</taxon>
    </lineage>
</organism>
<comment type="similarity">
    <text evidence="2">Belongs to the autoinducer-2 exporter (AI-2E) (TC 2.A.86) family.</text>
</comment>
<evidence type="ECO:0000256" key="5">
    <source>
        <dbReference type="ARBA" id="ARBA00022692"/>
    </source>
</evidence>
<feature type="transmembrane region" description="Helical" evidence="8">
    <location>
        <begin position="87"/>
        <end position="109"/>
    </location>
</feature>
<dbReference type="GO" id="GO:0005886">
    <property type="term" value="C:plasma membrane"/>
    <property type="evidence" value="ECO:0007669"/>
    <property type="project" value="UniProtKB-SubCell"/>
</dbReference>
<feature type="transmembrane region" description="Helical" evidence="8">
    <location>
        <begin position="264"/>
        <end position="285"/>
    </location>
</feature>
<dbReference type="RefSeq" id="WP_072976674.1">
    <property type="nucleotide sequence ID" value="NZ_FQTY01000014.1"/>
</dbReference>
<keyword evidence="4" id="KW-1003">Cell membrane</keyword>
<keyword evidence="6 8" id="KW-1133">Transmembrane helix</keyword>
<dbReference type="GO" id="GO:0055085">
    <property type="term" value="P:transmembrane transport"/>
    <property type="evidence" value="ECO:0007669"/>
    <property type="project" value="TreeGrafter"/>
</dbReference>
<dbReference type="Proteomes" id="UP000184114">
    <property type="component" value="Unassembled WGS sequence"/>
</dbReference>
<dbReference type="Pfam" id="PF01594">
    <property type="entry name" value="AI-2E_transport"/>
    <property type="match status" value="1"/>
</dbReference>
<evidence type="ECO:0000313" key="9">
    <source>
        <dbReference type="EMBL" id="SHE98808.1"/>
    </source>
</evidence>
<name>A0A1M4XZF4_9FIRM</name>
<protein>
    <submittedName>
        <fullName evidence="9">Predicted PurR-regulated permease PerM</fullName>
    </submittedName>
</protein>
<dbReference type="PANTHER" id="PTHR21716">
    <property type="entry name" value="TRANSMEMBRANE PROTEIN"/>
    <property type="match status" value="1"/>
</dbReference>
<dbReference type="EMBL" id="FQTY01000014">
    <property type="protein sequence ID" value="SHE98808.1"/>
    <property type="molecule type" value="Genomic_DNA"/>
</dbReference>
<feature type="transmembrane region" description="Helical" evidence="8">
    <location>
        <begin position="234"/>
        <end position="257"/>
    </location>
</feature>
<feature type="transmembrane region" description="Helical" evidence="8">
    <location>
        <begin position="348"/>
        <end position="366"/>
    </location>
</feature>
<keyword evidence="5 8" id="KW-0812">Transmembrane</keyword>
<evidence type="ECO:0000313" key="10">
    <source>
        <dbReference type="Proteomes" id="UP000184114"/>
    </source>
</evidence>
<keyword evidence="10" id="KW-1185">Reference proteome</keyword>
<feature type="transmembrane region" description="Helical" evidence="8">
    <location>
        <begin position="180"/>
        <end position="199"/>
    </location>
</feature>
<reference evidence="10" key="1">
    <citation type="submission" date="2016-11" db="EMBL/GenBank/DDBJ databases">
        <authorList>
            <person name="Varghese N."/>
            <person name="Submissions S."/>
        </authorList>
    </citation>
    <scope>NUCLEOTIDE SEQUENCE [LARGE SCALE GENOMIC DNA]</scope>
    <source>
        <strain evidence="10">DSM 18095</strain>
    </source>
</reference>
<dbReference type="AlphaFoldDB" id="A0A1M4XZF4"/>
<gene>
    <name evidence="9" type="ORF">SAMN02745784_02447</name>
</gene>
<dbReference type="STRING" id="1123404.SAMN02745784_02447"/>
<dbReference type="GeneID" id="90995939"/>
<evidence type="ECO:0000256" key="4">
    <source>
        <dbReference type="ARBA" id="ARBA00022475"/>
    </source>
</evidence>
<evidence type="ECO:0000256" key="2">
    <source>
        <dbReference type="ARBA" id="ARBA00009773"/>
    </source>
</evidence>
<feature type="transmembrane region" description="Helical" evidence="8">
    <location>
        <begin position="43"/>
        <end position="67"/>
    </location>
</feature>
<keyword evidence="3" id="KW-0813">Transport</keyword>
<feature type="transmembrane region" description="Helical" evidence="8">
    <location>
        <begin position="12"/>
        <end position="31"/>
    </location>
</feature>
<evidence type="ECO:0000256" key="1">
    <source>
        <dbReference type="ARBA" id="ARBA00004651"/>
    </source>
</evidence>
<dbReference type="InterPro" id="IPR002549">
    <property type="entry name" value="AI-2E-like"/>
</dbReference>
<evidence type="ECO:0000256" key="8">
    <source>
        <dbReference type="SAM" id="Phobius"/>
    </source>
</evidence>
<comment type="subcellular location">
    <subcellularLocation>
        <location evidence="1">Cell membrane</location>
        <topology evidence="1">Multi-pass membrane protein</topology>
    </subcellularLocation>
</comment>
<evidence type="ECO:0000256" key="7">
    <source>
        <dbReference type="ARBA" id="ARBA00023136"/>
    </source>
</evidence>